<proteinExistence type="predicted"/>
<reference evidence="2" key="1">
    <citation type="submission" date="2018-05" db="EMBL/GenBank/DDBJ databases">
        <authorList>
            <person name="Lanie J.A."/>
            <person name="Ng W.-L."/>
            <person name="Kazmierczak K.M."/>
            <person name="Andrzejewski T.M."/>
            <person name="Davidsen T.M."/>
            <person name="Wayne K.J."/>
            <person name="Tettelin H."/>
            <person name="Glass J.I."/>
            <person name="Rusch D."/>
            <person name="Podicherti R."/>
            <person name="Tsui H.-C.T."/>
            <person name="Winkler M.E."/>
        </authorList>
    </citation>
    <scope>NUCLEOTIDE SEQUENCE</scope>
</reference>
<name>A0A382UPU4_9ZZZZ</name>
<organism evidence="2">
    <name type="scientific">marine metagenome</name>
    <dbReference type="NCBI Taxonomy" id="408172"/>
    <lineage>
        <taxon>unclassified sequences</taxon>
        <taxon>metagenomes</taxon>
        <taxon>ecological metagenomes</taxon>
    </lineage>
</organism>
<dbReference type="EMBL" id="UINC01145840">
    <property type="protein sequence ID" value="SVD36212.1"/>
    <property type="molecule type" value="Genomic_DNA"/>
</dbReference>
<feature type="region of interest" description="Disordered" evidence="1">
    <location>
        <begin position="27"/>
        <end position="58"/>
    </location>
</feature>
<feature type="compositionally biased region" description="Basic residues" evidence="1">
    <location>
        <begin position="33"/>
        <end position="45"/>
    </location>
</feature>
<dbReference type="AlphaFoldDB" id="A0A382UPU4"/>
<gene>
    <name evidence="2" type="ORF">METZ01_LOCUS389066</name>
</gene>
<protein>
    <submittedName>
        <fullName evidence="2">Uncharacterized protein</fullName>
    </submittedName>
</protein>
<accession>A0A382UPU4</accession>
<sequence length="58" mass="7170">MFKSKKEYDEFIKKMWEDAEENLKQYENDPAFRKHFPKKKGKQKRAFASTRKNKEVEK</sequence>
<evidence type="ECO:0000313" key="2">
    <source>
        <dbReference type="EMBL" id="SVD36212.1"/>
    </source>
</evidence>
<evidence type="ECO:0000256" key="1">
    <source>
        <dbReference type="SAM" id="MobiDB-lite"/>
    </source>
</evidence>